<evidence type="ECO:0000256" key="3">
    <source>
        <dbReference type="ARBA" id="ARBA00012239"/>
    </source>
</evidence>
<dbReference type="PANTHER" id="PTHR43586">
    <property type="entry name" value="CYSTEINE DESULFURASE"/>
    <property type="match status" value="1"/>
</dbReference>
<comment type="cofactor">
    <cofactor evidence="1 7">
        <name>pyridoxal 5'-phosphate</name>
        <dbReference type="ChEBI" id="CHEBI:597326"/>
    </cofactor>
</comment>
<dbReference type="InterPro" id="IPR020578">
    <property type="entry name" value="Aminotrans_V_PyrdxlP_BS"/>
</dbReference>
<dbReference type="Gene3D" id="3.90.1150.10">
    <property type="entry name" value="Aspartate Aminotransferase, domain 1"/>
    <property type="match status" value="1"/>
</dbReference>
<organism evidence="8 9">
    <name type="scientific">Thermosulfuriphilus ammonigenes</name>
    <dbReference type="NCBI Taxonomy" id="1936021"/>
    <lineage>
        <taxon>Bacteria</taxon>
        <taxon>Pseudomonadati</taxon>
        <taxon>Thermodesulfobacteriota</taxon>
        <taxon>Thermodesulfobacteria</taxon>
        <taxon>Thermodesulfobacteriales</taxon>
        <taxon>Thermodesulfobacteriaceae</taxon>
        <taxon>Thermosulfuriphilus</taxon>
    </lineage>
</organism>
<dbReference type="GO" id="GO:0006534">
    <property type="term" value="P:cysteine metabolic process"/>
    <property type="evidence" value="ECO:0007669"/>
    <property type="project" value="InterPro"/>
</dbReference>
<comment type="similarity">
    <text evidence="2">Belongs to the class-V pyridoxal-phosphate-dependent aminotransferase family. Csd subfamily.</text>
</comment>
<reference evidence="8 9" key="1">
    <citation type="submission" date="2020-02" db="EMBL/GenBank/DDBJ databases">
        <title>Genome analysis of Thermosulfuriphilus ammonigenes ST65T, an anaerobic thermophilic chemolithoautotrophic bacterium isolated from a deep-sea hydrothermal vent.</title>
        <authorList>
            <person name="Slobodkina G."/>
            <person name="Allioux M."/>
            <person name="Merkel A."/>
            <person name="Alain K."/>
            <person name="Jebbar M."/>
            <person name="Slobodkin A."/>
        </authorList>
    </citation>
    <scope>NUCLEOTIDE SEQUENCE [LARGE SCALE GENOMIC DNA]</scope>
    <source>
        <strain evidence="8 9">ST65</strain>
    </source>
</reference>
<keyword evidence="4 8" id="KW-0808">Transferase</keyword>
<dbReference type="SUPFAM" id="SSF53383">
    <property type="entry name" value="PLP-dependent transferases"/>
    <property type="match status" value="1"/>
</dbReference>
<evidence type="ECO:0000256" key="7">
    <source>
        <dbReference type="RuleBase" id="RU004504"/>
    </source>
</evidence>
<dbReference type="InterPro" id="IPR015421">
    <property type="entry name" value="PyrdxlP-dep_Trfase_major"/>
</dbReference>
<evidence type="ECO:0000256" key="2">
    <source>
        <dbReference type="ARBA" id="ARBA00010447"/>
    </source>
</evidence>
<dbReference type="Gene3D" id="3.40.640.10">
    <property type="entry name" value="Type I PLP-dependent aspartate aminotransferase-like (Major domain)"/>
    <property type="match status" value="1"/>
</dbReference>
<dbReference type="NCBIfam" id="TIGR01977">
    <property type="entry name" value="am_tr_V_EF2568"/>
    <property type="match status" value="1"/>
</dbReference>
<dbReference type="RefSeq" id="WP_166031637.1">
    <property type="nucleotide sequence ID" value="NZ_CP048877.1"/>
</dbReference>
<dbReference type="Proteomes" id="UP000502179">
    <property type="component" value="Chromosome"/>
</dbReference>
<comment type="catalytic activity">
    <reaction evidence="6">
        <text>(sulfur carrier)-H + L-cysteine = (sulfur carrier)-SH + L-alanine</text>
        <dbReference type="Rhea" id="RHEA:43892"/>
        <dbReference type="Rhea" id="RHEA-COMP:14737"/>
        <dbReference type="Rhea" id="RHEA-COMP:14739"/>
        <dbReference type="ChEBI" id="CHEBI:29917"/>
        <dbReference type="ChEBI" id="CHEBI:35235"/>
        <dbReference type="ChEBI" id="CHEBI:57972"/>
        <dbReference type="ChEBI" id="CHEBI:64428"/>
        <dbReference type="EC" id="2.8.1.7"/>
    </reaction>
</comment>
<gene>
    <name evidence="8" type="ORF">G4V39_03615</name>
</gene>
<dbReference type="InterPro" id="IPR010970">
    <property type="entry name" value="Cys_dSase_SufS"/>
</dbReference>
<dbReference type="PANTHER" id="PTHR43586:SF4">
    <property type="entry name" value="ISOPENICILLIN N EPIMERASE"/>
    <property type="match status" value="1"/>
</dbReference>
<dbReference type="PROSITE" id="PS00595">
    <property type="entry name" value="AA_TRANSFER_CLASS_5"/>
    <property type="match status" value="1"/>
</dbReference>
<dbReference type="InterPro" id="IPR015424">
    <property type="entry name" value="PyrdxlP-dep_Trfase"/>
</dbReference>
<dbReference type="EMBL" id="CP048877">
    <property type="protein sequence ID" value="QIJ71416.1"/>
    <property type="molecule type" value="Genomic_DNA"/>
</dbReference>
<sequence length="383" mass="40981">MREIIYADNAATSWPKPPEVVEAVGEFLRNCSGSPGRAAHKMALEASRIVFETREELAALISAPSSEQIVFTKCATEALNLALFGLLRPGDRVVATTMEHNAVARPLYYLERHRGIAVTYVRCREDGSLDLDRLRQTLIEVSPRLLVVNHASNVTGTIVPLAEVAEMKGPALLLVDAAQSAGALEIDVSQGLDLVALTGHKSLLGPTGTGALYIAPGLEELIEPLGLGGTGSRSESLEQPSFLPDRFESGTPNTVGLAGLKAGLNFIKKTGLARIREHEKGLTALFLEGLASIPGITVYGPGDPERQTSVVSLNIAGKDPAWVALELDRRYGIAVRPGLQCAPLAHQTIGTYPRGTVRFSWGYFSGPSDVEMTLVALKELARE</sequence>
<dbReference type="AlphaFoldDB" id="A0A6G7PV29"/>
<evidence type="ECO:0000313" key="9">
    <source>
        <dbReference type="Proteomes" id="UP000502179"/>
    </source>
</evidence>
<dbReference type="EC" id="2.8.1.7" evidence="3"/>
<dbReference type="GO" id="GO:0031071">
    <property type="term" value="F:cysteine desulfurase activity"/>
    <property type="evidence" value="ECO:0007669"/>
    <property type="project" value="UniProtKB-EC"/>
</dbReference>
<proteinExistence type="inferred from homology"/>
<evidence type="ECO:0000313" key="8">
    <source>
        <dbReference type="EMBL" id="QIJ71416.1"/>
    </source>
</evidence>
<keyword evidence="8" id="KW-0032">Aminotransferase</keyword>
<keyword evidence="5" id="KW-0663">Pyridoxal phosphate</keyword>
<evidence type="ECO:0000256" key="5">
    <source>
        <dbReference type="ARBA" id="ARBA00022898"/>
    </source>
</evidence>
<evidence type="ECO:0000256" key="4">
    <source>
        <dbReference type="ARBA" id="ARBA00022679"/>
    </source>
</evidence>
<evidence type="ECO:0000256" key="1">
    <source>
        <dbReference type="ARBA" id="ARBA00001933"/>
    </source>
</evidence>
<dbReference type="InterPro" id="IPR015422">
    <property type="entry name" value="PyrdxlP-dep_Trfase_small"/>
</dbReference>
<name>A0A6G7PV29_9BACT</name>
<protein>
    <recommendedName>
        <fullName evidence="3">cysteine desulfurase</fullName>
        <ecNumber evidence="3">2.8.1.7</ecNumber>
    </recommendedName>
</protein>
<dbReference type="GO" id="GO:0030170">
    <property type="term" value="F:pyridoxal phosphate binding"/>
    <property type="evidence" value="ECO:0007669"/>
    <property type="project" value="InterPro"/>
</dbReference>
<accession>A0A6G7PV29</accession>
<dbReference type="KEGG" id="tav:G4V39_03615"/>
<keyword evidence="9" id="KW-1185">Reference proteome</keyword>
<dbReference type="CDD" id="cd06453">
    <property type="entry name" value="SufS_like"/>
    <property type="match status" value="1"/>
</dbReference>
<evidence type="ECO:0000256" key="6">
    <source>
        <dbReference type="ARBA" id="ARBA00050776"/>
    </source>
</evidence>
<dbReference type="InterPro" id="IPR010969">
    <property type="entry name" value="Cys_dSase-rel_unknwn_funct"/>
</dbReference>
<dbReference type="InterPro" id="IPR000192">
    <property type="entry name" value="Aminotrans_V_dom"/>
</dbReference>
<dbReference type="GO" id="GO:0008483">
    <property type="term" value="F:transaminase activity"/>
    <property type="evidence" value="ECO:0007669"/>
    <property type="project" value="UniProtKB-KW"/>
</dbReference>
<dbReference type="Pfam" id="PF00266">
    <property type="entry name" value="Aminotran_5"/>
    <property type="match status" value="1"/>
</dbReference>